<feature type="compositionally biased region" description="Polar residues" evidence="2">
    <location>
        <begin position="140"/>
        <end position="152"/>
    </location>
</feature>
<feature type="coiled-coil region" evidence="1">
    <location>
        <begin position="18"/>
        <end position="45"/>
    </location>
</feature>
<accession>A0A8H7M869</accession>
<evidence type="ECO:0000256" key="2">
    <source>
        <dbReference type="SAM" id="MobiDB-lite"/>
    </source>
</evidence>
<dbReference type="Proteomes" id="UP000614334">
    <property type="component" value="Unassembled WGS sequence"/>
</dbReference>
<dbReference type="AlphaFoldDB" id="A0A8H7M869"/>
<gene>
    <name evidence="3" type="ORF">RHS01_04178</name>
</gene>
<feature type="region of interest" description="Disordered" evidence="2">
    <location>
        <begin position="66"/>
        <end position="163"/>
    </location>
</feature>
<evidence type="ECO:0000256" key="1">
    <source>
        <dbReference type="SAM" id="Coils"/>
    </source>
</evidence>
<dbReference type="EMBL" id="JACYCF010000005">
    <property type="protein sequence ID" value="KAF8757246.1"/>
    <property type="molecule type" value="Genomic_DNA"/>
</dbReference>
<reference evidence="3" key="1">
    <citation type="submission" date="2020-09" db="EMBL/GenBank/DDBJ databases">
        <title>Comparative genome analyses of four rice-infecting Rhizoctonia solani isolates reveal extensive enrichment of homogalacturonan modification genes.</title>
        <authorList>
            <person name="Lee D.-Y."/>
            <person name="Jeon J."/>
            <person name="Kim K.-T."/>
            <person name="Cheong K."/>
            <person name="Song H."/>
            <person name="Choi G."/>
            <person name="Ko J."/>
            <person name="Opiyo S.O."/>
            <person name="Zuo S."/>
            <person name="Madhav S."/>
            <person name="Lee Y.-H."/>
            <person name="Wang G.-L."/>
        </authorList>
    </citation>
    <scope>NUCLEOTIDE SEQUENCE</scope>
    <source>
        <strain evidence="3">AG1-IA B2</strain>
    </source>
</reference>
<evidence type="ECO:0000313" key="4">
    <source>
        <dbReference type="Proteomes" id="UP000614334"/>
    </source>
</evidence>
<protein>
    <submittedName>
        <fullName evidence="3">Uncharacterized protein</fullName>
    </submittedName>
</protein>
<evidence type="ECO:0000313" key="3">
    <source>
        <dbReference type="EMBL" id="KAF8757246.1"/>
    </source>
</evidence>
<comment type="caution">
    <text evidence="3">The sequence shown here is derived from an EMBL/GenBank/DDBJ whole genome shotgun (WGS) entry which is preliminary data.</text>
</comment>
<organism evidence="3 4">
    <name type="scientific">Rhizoctonia solani</name>
    <dbReference type="NCBI Taxonomy" id="456999"/>
    <lineage>
        <taxon>Eukaryota</taxon>
        <taxon>Fungi</taxon>
        <taxon>Dikarya</taxon>
        <taxon>Basidiomycota</taxon>
        <taxon>Agaricomycotina</taxon>
        <taxon>Agaricomycetes</taxon>
        <taxon>Cantharellales</taxon>
        <taxon>Ceratobasidiaceae</taxon>
        <taxon>Rhizoctonia</taxon>
    </lineage>
</organism>
<sequence length="163" mass="17891">MGPFLLSATAVKIGEVSLERITRLLLGLLGQVERLERELTEIKEAGIKTHTNVKNISQTIDVVKDGLKSLQPHGPRTPEDTKPLVVEATPRPYQRPTLLDQLVGSPSGLSHQEGSHPLPNQPQYKQHPRKSHLPYLSASPIPNWSSYPSPSGSRHPLPRSGQG</sequence>
<keyword evidence="1" id="KW-0175">Coiled coil</keyword>
<name>A0A8H7M869_9AGAM</name>
<proteinExistence type="predicted"/>